<evidence type="ECO:0000313" key="2">
    <source>
        <dbReference type="EMBL" id="CEM39275.1"/>
    </source>
</evidence>
<keyword evidence="3" id="KW-1185">Reference proteome</keyword>
<evidence type="ECO:0000256" key="1">
    <source>
        <dbReference type="SAM" id="MobiDB-lite"/>
    </source>
</evidence>
<dbReference type="EMBL" id="CDMY01001035">
    <property type="protein sequence ID" value="CEM39275.1"/>
    <property type="molecule type" value="Genomic_DNA"/>
</dbReference>
<organism evidence="2 3">
    <name type="scientific">Vitrella brassicaformis (strain CCMP3155)</name>
    <dbReference type="NCBI Taxonomy" id="1169540"/>
    <lineage>
        <taxon>Eukaryota</taxon>
        <taxon>Sar</taxon>
        <taxon>Alveolata</taxon>
        <taxon>Colpodellida</taxon>
        <taxon>Vitrellaceae</taxon>
        <taxon>Vitrella</taxon>
    </lineage>
</organism>
<feature type="compositionally biased region" description="Basic and acidic residues" evidence="1">
    <location>
        <begin position="41"/>
        <end position="51"/>
    </location>
</feature>
<dbReference type="AlphaFoldDB" id="A0A0G4H601"/>
<accession>A0A0G4H601</accession>
<dbReference type="Proteomes" id="UP000041254">
    <property type="component" value="Unassembled WGS sequence"/>
</dbReference>
<proteinExistence type="predicted"/>
<gene>
    <name evidence="2" type="ORF">Vbra_23118</name>
</gene>
<dbReference type="VEuPathDB" id="CryptoDB:Vbra_23118"/>
<name>A0A0G4H601_VITBC</name>
<dbReference type="PhylomeDB" id="A0A0G4H601"/>
<protein>
    <submittedName>
        <fullName evidence="2">Uncharacterized protein</fullName>
    </submittedName>
</protein>
<dbReference type="InParanoid" id="A0A0G4H601"/>
<feature type="region of interest" description="Disordered" evidence="1">
    <location>
        <begin position="22"/>
        <end position="52"/>
    </location>
</feature>
<feature type="compositionally biased region" description="Gly residues" evidence="1">
    <location>
        <begin position="23"/>
        <end position="35"/>
    </location>
</feature>
<reference evidence="2 3" key="1">
    <citation type="submission" date="2014-11" db="EMBL/GenBank/DDBJ databases">
        <authorList>
            <person name="Zhu J."/>
            <person name="Qi W."/>
            <person name="Song R."/>
        </authorList>
    </citation>
    <scope>NUCLEOTIDE SEQUENCE [LARGE SCALE GENOMIC DNA]</scope>
</reference>
<evidence type="ECO:0000313" key="3">
    <source>
        <dbReference type="Proteomes" id="UP000041254"/>
    </source>
</evidence>
<sequence>MAPLIQCAEQGRDVIDVKRTRGGARGAAGGGGCGGVESDEERQRREEREQNLRQQITDTEGLLSYMMAFLPINLMVQLARSIWPHAAPHLSDVTISSATKEERSSKEERLFWQHVHLAFVTQLAARLTRLTSITLRYPLGPSRFTWCFDVFVAIIDIAGRRAANLTEGTLQTITIQGVRLTGTARLSRTHPRLPAPLDPPPTLDALTTITGLTLWHDGLANRSWRMPSLATAKQRNWDADRLGQFISSSRSLRCVDGRFADEEWADVFERIPATPVGQQGGPLAQLESIGTIVVREDNPAGIDRLEKVLVARGCRRSLKELHVDRSVDYAAAAGHDASISRPTLPVLLALDRMVGACCLPNAPLTVTNLTGFRFDLSIFYHDVFATHPSPSLKSMIQQLAEQATGVYYVFTQDGITDPHSDPSPSAIDIASSLSFDKATHVEVERAPGFHPPANTPPPHPAIISHLKPFPEASELDVRSRLGGAAARLFTSKMPKKVGRVDIRRVSGAEEKVGVLTDLGRDREVGTVSVGDIGVAQLVGAANELPTIRELDFELTLPDGVQDAGIFVRTSLSSAIPHIRGLRRVGLTVDDTTAEQHASIEASLPDGANNVIEGFTIRHEHRGPDFTVVTEVRNA</sequence>